<gene>
    <name evidence="1" type="ORF">RhiirC2_860942</name>
</gene>
<dbReference type="Gene3D" id="1.25.40.480">
    <property type="match status" value="1"/>
</dbReference>
<dbReference type="InterPro" id="IPR039685">
    <property type="entry name" value="FANCE"/>
</dbReference>
<name>A0A2N1NYG8_9GLOM</name>
<dbReference type="PANTHER" id="PTHR32094:SF5">
    <property type="entry name" value="FANCONI ANEMIA GROUP E PROTEIN"/>
    <property type="match status" value="1"/>
</dbReference>
<dbReference type="OrthoDB" id="2449818at2759"/>
<evidence type="ECO:0000313" key="2">
    <source>
        <dbReference type="Proteomes" id="UP000233469"/>
    </source>
</evidence>
<dbReference type="EMBL" id="LLXL01000064">
    <property type="protein sequence ID" value="PKK78895.1"/>
    <property type="molecule type" value="Genomic_DNA"/>
</dbReference>
<dbReference type="VEuPathDB" id="FungiDB:RhiirA1_523765"/>
<reference evidence="1 2" key="2">
    <citation type="submission" date="2017-10" db="EMBL/GenBank/DDBJ databases">
        <title>Extensive intraspecific genome diversity in a model arbuscular mycorrhizal fungus.</title>
        <authorList>
            <person name="Chen E.C.H."/>
            <person name="Morin E."/>
            <person name="Baudet D."/>
            <person name="Noel J."/>
            <person name="Ndikumana S."/>
            <person name="Charron P."/>
            <person name="St-Onge C."/>
            <person name="Giorgi J."/>
            <person name="Grigoriev I.V."/>
            <person name="Roux C."/>
            <person name="Martin F.M."/>
            <person name="Corradi N."/>
        </authorList>
    </citation>
    <scope>NUCLEOTIDE SEQUENCE [LARGE SCALE GENOMIC DNA]</scope>
    <source>
        <strain evidence="1 2">C2</strain>
    </source>
</reference>
<protein>
    <recommendedName>
        <fullName evidence="3">Fanconi Anaemia group E protein C-terminal domain-containing protein</fullName>
    </recommendedName>
</protein>
<dbReference type="Proteomes" id="UP000233469">
    <property type="component" value="Unassembled WGS sequence"/>
</dbReference>
<sequence length="400" mass="46828">MSNYYLLSAKKWNEELSLNENLFPIDPAIKEIFKKDGQSLDNFVQRIKENEIQPTVPSHSSPIFVAKDYIMRKRKRRKITDQNQQQNSKVDDEKIFDDDNMSIDILSDEVNQKSESTEDHVTSLNFELIQTLKSLFEQITQHSKECDTKEFLSKFNDLIRLPHVQLRESFEKLEITRIDDKLLETLCNDIIQHEDIMYQNYVIFFKFTFLEKIRLITSKPSRDLLSILSKITKSKGKPVVYGLLLPLIKESQEIARPQLEVITRIINGGLSEESIVSLIIELFSDFRMFNESTSVTLPNHLEKWNDSMIEILFSIFNQKFQIENQYILKRFLYHLNLNLELQPNNQKLGQILLLLVTKHSESIMDHLEEIKVAAEKSTTFLKKSVLGKVNSLTNKRTSHK</sequence>
<comment type="caution">
    <text evidence="1">The sequence shown here is derived from an EMBL/GenBank/DDBJ whole genome shotgun (WGS) entry which is preliminary data.</text>
</comment>
<dbReference type="GO" id="GO:0036297">
    <property type="term" value="P:interstrand cross-link repair"/>
    <property type="evidence" value="ECO:0007669"/>
    <property type="project" value="InterPro"/>
</dbReference>
<evidence type="ECO:0008006" key="3">
    <source>
        <dbReference type="Google" id="ProtNLM"/>
    </source>
</evidence>
<dbReference type="VEuPathDB" id="FungiDB:FUN_023150"/>
<dbReference type="PANTHER" id="PTHR32094">
    <property type="entry name" value="FANCONI ANEMIA GROUP E PROTEIN"/>
    <property type="match status" value="1"/>
</dbReference>
<dbReference type="VEuPathDB" id="FungiDB:FUN_023149"/>
<dbReference type="VEuPathDB" id="FungiDB:RhiirFUN_001220"/>
<reference evidence="1 2" key="1">
    <citation type="submission" date="2016-04" db="EMBL/GenBank/DDBJ databases">
        <title>Genome analyses suggest a sexual origin of heterokaryosis in a supposedly ancient asexual fungus.</title>
        <authorList>
            <person name="Ropars J."/>
            <person name="Sedzielewska K."/>
            <person name="Noel J."/>
            <person name="Charron P."/>
            <person name="Farinelli L."/>
            <person name="Marton T."/>
            <person name="Kruger M."/>
            <person name="Pelin A."/>
            <person name="Brachmann A."/>
            <person name="Corradi N."/>
        </authorList>
    </citation>
    <scope>NUCLEOTIDE SEQUENCE [LARGE SCALE GENOMIC DNA]</scope>
    <source>
        <strain evidence="1 2">C2</strain>
    </source>
</reference>
<dbReference type="VEuPathDB" id="FungiDB:RhiirFUN_001219"/>
<accession>A0A2N1NYG8</accession>
<organism evidence="1 2">
    <name type="scientific">Rhizophagus irregularis</name>
    <dbReference type="NCBI Taxonomy" id="588596"/>
    <lineage>
        <taxon>Eukaryota</taxon>
        <taxon>Fungi</taxon>
        <taxon>Fungi incertae sedis</taxon>
        <taxon>Mucoromycota</taxon>
        <taxon>Glomeromycotina</taxon>
        <taxon>Glomeromycetes</taxon>
        <taxon>Glomerales</taxon>
        <taxon>Glomeraceae</taxon>
        <taxon>Rhizophagus</taxon>
    </lineage>
</organism>
<proteinExistence type="predicted"/>
<evidence type="ECO:0000313" key="1">
    <source>
        <dbReference type="EMBL" id="PKK78895.1"/>
    </source>
</evidence>
<dbReference type="GO" id="GO:0043240">
    <property type="term" value="C:Fanconi anaemia nuclear complex"/>
    <property type="evidence" value="ECO:0007669"/>
    <property type="project" value="InterPro"/>
</dbReference>
<dbReference type="AlphaFoldDB" id="A0A2N1NYG8"/>